<keyword evidence="3 7" id="KW-0227">DNA damage</keyword>
<dbReference type="HAMAP" id="MF_00201">
    <property type="entry name" value="RecO"/>
    <property type="match status" value="1"/>
</dbReference>
<dbReference type="InterPro" id="IPR022572">
    <property type="entry name" value="DNA_rep/recomb_RecO_N"/>
</dbReference>
<evidence type="ECO:0000313" key="10">
    <source>
        <dbReference type="Proteomes" id="UP000886852"/>
    </source>
</evidence>
<reference evidence="9" key="2">
    <citation type="journal article" date="2021" name="PeerJ">
        <title>Extensive microbial diversity within the chicken gut microbiome revealed by metagenomics and culture.</title>
        <authorList>
            <person name="Gilroy R."/>
            <person name="Ravi A."/>
            <person name="Getino M."/>
            <person name="Pursley I."/>
            <person name="Horton D.L."/>
            <person name="Alikhan N.F."/>
            <person name="Baker D."/>
            <person name="Gharbi K."/>
            <person name="Hall N."/>
            <person name="Watson M."/>
            <person name="Adriaenssens E.M."/>
            <person name="Foster-Nyarko E."/>
            <person name="Jarju S."/>
            <person name="Secka A."/>
            <person name="Antonio M."/>
            <person name="Oren A."/>
            <person name="Chaudhuri R.R."/>
            <person name="La Ragione R."/>
            <person name="Hildebrand F."/>
            <person name="Pallen M.J."/>
        </authorList>
    </citation>
    <scope>NUCLEOTIDE SEQUENCE</scope>
    <source>
        <strain evidence="9">ChiHjej12B11-7776</strain>
    </source>
</reference>
<dbReference type="Gene3D" id="2.40.50.140">
    <property type="entry name" value="Nucleic acid-binding proteins"/>
    <property type="match status" value="1"/>
</dbReference>
<keyword evidence="4 7" id="KW-0233">DNA recombination</keyword>
<proteinExistence type="inferred from homology"/>
<comment type="similarity">
    <text evidence="1 7">Belongs to the RecO family.</text>
</comment>
<dbReference type="AlphaFoldDB" id="A0A9D1SQ13"/>
<evidence type="ECO:0000256" key="7">
    <source>
        <dbReference type="HAMAP-Rule" id="MF_00201"/>
    </source>
</evidence>
<organism evidence="9 10">
    <name type="scientific">Candidatus Fimimonas merdipullorum</name>
    <dbReference type="NCBI Taxonomy" id="2840822"/>
    <lineage>
        <taxon>Bacteria</taxon>
        <taxon>Pseudomonadati</taxon>
        <taxon>Myxococcota</taxon>
        <taxon>Myxococcia</taxon>
        <taxon>Myxococcales</taxon>
        <taxon>Cystobacterineae</taxon>
        <taxon>Myxococcaceae</taxon>
        <taxon>Myxococcaceae incertae sedis</taxon>
        <taxon>Candidatus Fimimonas</taxon>
    </lineage>
</organism>
<evidence type="ECO:0000256" key="5">
    <source>
        <dbReference type="ARBA" id="ARBA00023204"/>
    </source>
</evidence>
<dbReference type="PANTHER" id="PTHR33991:SF1">
    <property type="entry name" value="DNA REPAIR PROTEIN RECO"/>
    <property type="match status" value="1"/>
</dbReference>
<evidence type="ECO:0000256" key="1">
    <source>
        <dbReference type="ARBA" id="ARBA00007452"/>
    </source>
</evidence>
<evidence type="ECO:0000259" key="8">
    <source>
        <dbReference type="Pfam" id="PF11967"/>
    </source>
</evidence>
<dbReference type="Pfam" id="PF02565">
    <property type="entry name" value="RecO_C"/>
    <property type="match status" value="1"/>
</dbReference>
<accession>A0A9D1SQ13</accession>
<reference evidence="9" key="1">
    <citation type="submission" date="2020-10" db="EMBL/GenBank/DDBJ databases">
        <authorList>
            <person name="Gilroy R."/>
        </authorList>
    </citation>
    <scope>NUCLEOTIDE SEQUENCE</scope>
    <source>
        <strain evidence="9">ChiHjej12B11-7776</strain>
    </source>
</reference>
<dbReference type="SUPFAM" id="SSF50249">
    <property type="entry name" value="Nucleic acid-binding proteins"/>
    <property type="match status" value="1"/>
</dbReference>
<evidence type="ECO:0000256" key="4">
    <source>
        <dbReference type="ARBA" id="ARBA00023172"/>
    </source>
</evidence>
<evidence type="ECO:0000256" key="2">
    <source>
        <dbReference type="ARBA" id="ARBA00021310"/>
    </source>
</evidence>
<dbReference type="SUPFAM" id="SSF57863">
    <property type="entry name" value="ArfGap/RecO-like zinc finger"/>
    <property type="match status" value="1"/>
</dbReference>
<protein>
    <recommendedName>
        <fullName evidence="2 7">DNA repair protein RecO</fullName>
    </recommendedName>
    <alternativeName>
        <fullName evidence="6 7">Recombination protein O</fullName>
    </alternativeName>
</protein>
<dbReference type="NCBIfam" id="TIGR00613">
    <property type="entry name" value="reco"/>
    <property type="match status" value="1"/>
</dbReference>
<evidence type="ECO:0000313" key="9">
    <source>
        <dbReference type="EMBL" id="HIU90567.1"/>
    </source>
</evidence>
<dbReference type="InterPro" id="IPR042242">
    <property type="entry name" value="RecO_C"/>
</dbReference>
<dbReference type="InterPro" id="IPR037278">
    <property type="entry name" value="ARFGAP/RecO"/>
</dbReference>
<gene>
    <name evidence="7 9" type="primary">recO</name>
    <name evidence="9" type="ORF">IAC72_00940</name>
</gene>
<dbReference type="GO" id="GO:0006310">
    <property type="term" value="P:DNA recombination"/>
    <property type="evidence" value="ECO:0007669"/>
    <property type="project" value="UniProtKB-UniRule"/>
</dbReference>
<dbReference type="GO" id="GO:0043590">
    <property type="term" value="C:bacterial nucleoid"/>
    <property type="evidence" value="ECO:0007669"/>
    <property type="project" value="TreeGrafter"/>
</dbReference>
<dbReference type="Gene3D" id="1.20.1440.120">
    <property type="entry name" value="Recombination protein O, C-terminal domain"/>
    <property type="match status" value="1"/>
</dbReference>
<comment type="function">
    <text evidence="7">Involved in DNA repair and RecF pathway recombination.</text>
</comment>
<sequence>MDVTTKAVALRASDYRENDKMVLLYSLEYGKISVHARGVRKSTAKLKFACDQFCFGQYELVQNGDRLTLKNCDQLQSFYELREDVARYYAACAVAETLINYTEEWQSDGALFVCVLKSFQQLCAQVQPLCVLLKFLLDFLRLEGFALTFDSCVNCGEKTSEMFLDVERGGVVCRNCRSGGAVALSAAVVSACTMVENLPYEKLKNLSLPQQVLKEALTLCLRYLSHSFRPLNSLAELLNVV</sequence>
<dbReference type="InterPro" id="IPR003717">
    <property type="entry name" value="RecO"/>
</dbReference>
<comment type="caution">
    <text evidence="9">The sequence shown here is derived from an EMBL/GenBank/DDBJ whole genome shotgun (WGS) entry which is preliminary data.</text>
</comment>
<dbReference type="Pfam" id="PF11967">
    <property type="entry name" value="RecO_N"/>
    <property type="match status" value="1"/>
</dbReference>
<dbReference type="PANTHER" id="PTHR33991">
    <property type="entry name" value="DNA REPAIR PROTEIN RECO"/>
    <property type="match status" value="1"/>
</dbReference>
<dbReference type="GO" id="GO:0006302">
    <property type="term" value="P:double-strand break repair"/>
    <property type="evidence" value="ECO:0007669"/>
    <property type="project" value="TreeGrafter"/>
</dbReference>
<name>A0A9D1SQ13_9BACT</name>
<dbReference type="EMBL" id="DVOC01000018">
    <property type="protein sequence ID" value="HIU90567.1"/>
    <property type="molecule type" value="Genomic_DNA"/>
</dbReference>
<dbReference type="InterPro" id="IPR012340">
    <property type="entry name" value="NA-bd_OB-fold"/>
</dbReference>
<dbReference type="Proteomes" id="UP000886852">
    <property type="component" value="Unassembled WGS sequence"/>
</dbReference>
<keyword evidence="5 7" id="KW-0234">DNA repair</keyword>
<evidence type="ECO:0000256" key="6">
    <source>
        <dbReference type="ARBA" id="ARBA00033409"/>
    </source>
</evidence>
<feature type="domain" description="DNA replication/recombination mediator RecO N-terminal" evidence="8">
    <location>
        <begin position="1"/>
        <end position="78"/>
    </location>
</feature>
<evidence type="ECO:0000256" key="3">
    <source>
        <dbReference type="ARBA" id="ARBA00022763"/>
    </source>
</evidence>